<reference evidence="1 2" key="1">
    <citation type="submission" date="2018-10" db="EMBL/GenBank/DDBJ databases">
        <title>Bradyrhizobium sp. nov., isolated from effective nodules of peanut in China.</title>
        <authorList>
            <person name="Li Y."/>
        </authorList>
    </citation>
    <scope>NUCLEOTIDE SEQUENCE [LARGE SCALE GENOMIC DNA]</scope>
    <source>
        <strain evidence="1 2">CCBAU 51781</strain>
    </source>
</reference>
<dbReference type="RefSeq" id="WP_128942894.1">
    <property type="nucleotide sequence ID" value="NZ_RDRA01000043.1"/>
</dbReference>
<accession>A0ABY0DAA9</accession>
<name>A0ABY0DAA9_9BRAD</name>
<evidence type="ECO:0000313" key="1">
    <source>
        <dbReference type="EMBL" id="RXG85645.1"/>
    </source>
</evidence>
<evidence type="ECO:0000313" key="2">
    <source>
        <dbReference type="Proteomes" id="UP000289946"/>
    </source>
</evidence>
<gene>
    <name evidence="1" type="ORF">EAS62_38490</name>
</gene>
<evidence type="ECO:0008006" key="3">
    <source>
        <dbReference type="Google" id="ProtNLM"/>
    </source>
</evidence>
<dbReference type="Proteomes" id="UP000289946">
    <property type="component" value="Unassembled WGS sequence"/>
</dbReference>
<dbReference type="EMBL" id="RDRA01000043">
    <property type="protein sequence ID" value="RXG85645.1"/>
    <property type="molecule type" value="Genomic_DNA"/>
</dbReference>
<organism evidence="1 2">
    <name type="scientific">Bradyrhizobium zhanjiangense</name>
    <dbReference type="NCBI Taxonomy" id="1325107"/>
    <lineage>
        <taxon>Bacteria</taxon>
        <taxon>Pseudomonadati</taxon>
        <taxon>Pseudomonadota</taxon>
        <taxon>Alphaproteobacteria</taxon>
        <taxon>Hyphomicrobiales</taxon>
        <taxon>Nitrobacteraceae</taxon>
        <taxon>Bradyrhizobium</taxon>
    </lineage>
</organism>
<keyword evidence="2" id="KW-1185">Reference proteome</keyword>
<protein>
    <recommendedName>
        <fullName evidence="3">HEPN domain-containing protein</fullName>
    </recommendedName>
</protein>
<sequence>MQRVDAFYLYTVGGQIRPLSQIRSGGPGATSTYGDTYFPLLVAEGALEPLLYRSIFRIRTSLAAGQRLLDAIRTIKDKTKIGENDSEALDWLDSYNLSNSLSTFESVLQAELALMPLYVVMPKAGYDVTTLIENGSHCFPAEVMFKVPEALNDLREGTRCLAFELNTAAGFHLHRANEAVLRKYWDVVSNGADRPVRGNMGDYLNQMKQNNFGNENVRAALEHLVKFHRNPLMHPDQSLQNSDDAIALMNSIHTAMVQMLKVIPLPEAIQHQVGGMPAPLLPVLPD</sequence>
<comment type="caution">
    <text evidence="1">The sequence shown here is derived from an EMBL/GenBank/DDBJ whole genome shotgun (WGS) entry which is preliminary data.</text>
</comment>
<proteinExistence type="predicted"/>